<dbReference type="CDD" id="cd00446">
    <property type="entry name" value="GrpE"/>
    <property type="match status" value="1"/>
</dbReference>
<evidence type="ECO:0000313" key="10">
    <source>
        <dbReference type="Proteomes" id="UP000678276"/>
    </source>
</evidence>
<dbReference type="NCBIfam" id="NF010748">
    <property type="entry name" value="PRK14150.1"/>
    <property type="match status" value="1"/>
</dbReference>
<feature type="region of interest" description="Disordered" evidence="8">
    <location>
        <begin position="1"/>
        <end position="65"/>
    </location>
</feature>
<feature type="compositionally biased region" description="Low complexity" evidence="8">
    <location>
        <begin position="221"/>
        <end position="238"/>
    </location>
</feature>
<feature type="compositionally biased region" description="Basic and acidic residues" evidence="8">
    <location>
        <begin position="1"/>
        <end position="16"/>
    </location>
</feature>
<dbReference type="Gene3D" id="2.30.22.10">
    <property type="entry name" value="Head domain of nucleotide exchange factor GrpE"/>
    <property type="match status" value="1"/>
</dbReference>
<feature type="coiled-coil region" evidence="7">
    <location>
        <begin position="65"/>
        <end position="103"/>
    </location>
</feature>
<dbReference type="PROSITE" id="PS01071">
    <property type="entry name" value="GRPE"/>
    <property type="match status" value="1"/>
</dbReference>
<keyword evidence="4" id="KW-0963">Cytoplasm</keyword>
<evidence type="ECO:0000256" key="7">
    <source>
        <dbReference type="SAM" id="Coils"/>
    </source>
</evidence>
<keyword evidence="10" id="KW-1185">Reference proteome</keyword>
<feature type="compositionally biased region" description="Low complexity" evidence="8">
    <location>
        <begin position="18"/>
        <end position="53"/>
    </location>
</feature>
<dbReference type="PRINTS" id="PR00773">
    <property type="entry name" value="GRPEPROTEIN"/>
</dbReference>
<protein>
    <recommendedName>
        <fullName evidence="4 5">Protein GrpE</fullName>
    </recommendedName>
    <alternativeName>
        <fullName evidence="4">HSP-70 cofactor</fullName>
    </alternativeName>
</protein>
<dbReference type="SUPFAM" id="SSF51064">
    <property type="entry name" value="Head domain of nucleotide exchange factor GrpE"/>
    <property type="match status" value="1"/>
</dbReference>
<dbReference type="Proteomes" id="UP000678276">
    <property type="component" value="Unassembled WGS sequence"/>
</dbReference>
<evidence type="ECO:0000256" key="3">
    <source>
        <dbReference type="ARBA" id="ARBA00023186"/>
    </source>
</evidence>
<dbReference type="PANTHER" id="PTHR21237">
    <property type="entry name" value="GRPE PROTEIN"/>
    <property type="match status" value="1"/>
</dbReference>
<evidence type="ECO:0000256" key="4">
    <source>
        <dbReference type="HAMAP-Rule" id="MF_01151"/>
    </source>
</evidence>
<dbReference type="NCBIfam" id="NF010739">
    <property type="entry name" value="PRK14141.1"/>
    <property type="match status" value="1"/>
</dbReference>
<dbReference type="InterPro" id="IPR009012">
    <property type="entry name" value="GrpE_head"/>
</dbReference>
<dbReference type="InterPro" id="IPR013805">
    <property type="entry name" value="GrpE_CC"/>
</dbReference>
<keyword evidence="2 4" id="KW-0346">Stress response</keyword>
<comment type="caution">
    <text evidence="9">The sequence shown here is derived from an EMBL/GenBank/DDBJ whole genome shotgun (WGS) entry which is preliminary data.</text>
</comment>
<evidence type="ECO:0000256" key="5">
    <source>
        <dbReference type="RuleBase" id="RU000639"/>
    </source>
</evidence>
<dbReference type="EMBL" id="JAGJCF010000005">
    <property type="protein sequence ID" value="MBP0615836.1"/>
    <property type="molecule type" value="Genomic_DNA"/>
</dbReference>
<dbReference type="HAMAP" id="MF_01151">
    <property type="entry name" value="GrpE"/>
    <property type="match status" value="1"/>
</dbReference>
<dbReference type="Pfam" id="PF01025">
    <property type="entry name" value="GrpE"/>
    <property type="match status" value="1"/>
</dbReference>
<dbReference type="NCBIfam" id="NF010738">
    <property type="entry name" value="PRK14140.1"/>
    <property type="match status" value="1"/>
</dbReference>
<evidence type="ECO:0000256" key="8">
    <source>
        <dbReference type="SAM" id="MobiDB-lite"/>
    </source>
</evidence>
<dbReference type="PANTHER" id="PTHR21237:SF23">
    <property type="entry name" value="GRPE PROTEIN HOMOLOG, MITOCHONDRIAL"/>
    <property type="match status" value="1"/>
</dbReference>
<keyword evidence="7" id="KW-0175">Coiled coil</keyword>
<dbReference type="Gene3D" id="3.90.20.20">
    <property type="match status" value="1"/>
</dbReference>
<evidence type="ECO:0000256" key="1">
    <source>
        <dbReference type="ARBA" id="ARBA00009054"/>
    </source>
</evidence>
<dbReference type="RefSeq" id="WP_209594259.1">
    <property type="nucleotide sequence ID" value="NZ_JAGJCF010000005.1"/>
</dbReference>
<comment type="similarity">
    <text evidence="1 4 6">Belongs to the GrpE family.</text>
</comment>
<keyword evidence="3 4" id="KW-0143">Chaperone</keyword>
<gene>
    <name evidence="4 9" type="primary">grpE</name>
    <name evidence="9" type="ORF">J6595_09615</name>
</gene>
<comment type="subunit">
    <text evidence="4">Homodimer.</text>
</comment>
<evidence type="ECO:0000256" key="6">
    <source>
        <dbReference type="RuleBase" id="RU004478"/>
    </source>
</evidence>
<organism evidence="9 10">
    <name type="scientific">Jiella mangrovi</name>
    <dbReference type="NCBI Taxonomy" id="2821407"/>
    <lineage>
        <taxon>Bacteria</taxon>
        <taxon>Pseudomonadati</taxon>
        <taxon>Pseudomonadota</taxon>
        <taxon>Alphaproteobacteria</taxon>
        <taxon>Hyphomicrobiales</taxon>
        <taxon>Aurantimonadaceae</taxon>
        <taxon>Jiella</taxon>
    </lineage>
</organism>
<evidence type="ECO:0000313" key="9">
    <source>
        <dbReference type="EMBL" id="MBP0615836.1"/>
    </source>
</evidence>
<dbReference type="InterPro" id="IPR000740">
    <property type="entry name" value="GrpE"/>
</dbReference>
<comment type="function">
    <text evidence="4 5">Participates actively in the response to hyperosmotic and heat shock by preventing the aggregation of stress-denatured proteins, in association with DnaK and GrpE. It is the nucleotide exchange factor for DnaK and may function as a thermosensor. Unfolded proteins bind initially to DnaJ; upon interaction with the DnaJ-bound protein, DnaK hydrolyzes its bound ATP, resulting in the formation of a stable complex. GrpE releases ADP from DnaK; ATP binding to DnaK triggers the release of the substrate protein, thus completing the reaction cycle. Several rounds of ATP-dependent interactions between DnaJ, DnaK and GrpE are required for fully efficient folding.</text>
</comment>
<comment type="subcellular location">
    <subcellularLocation>
        <location evidence="4">Cytoplasm</location>
    </subcellularLocation>
</comment>
<proteinExistence type="inferred from homology"/>
<feature type="region of interest" description="Disordered" evidence="8">
    <location>
        <begin position="215"/>
        <end position="238"/>
    </location>
</feature>
<sequence>MMSETGRNEGESHETEATENAAAESDAASGTATAQASHWGAGAAAYEEAAGDAGEMDEGIDPERVAALEAENADVKDRLLRLAADMENLRRRTEREIKDARTYAVTGFAREMLSVADNLSRALDAVPEEHRSDESSGLKALIEGVEMTEKGLISTLEKHGVRKLDPEGQRFDPNFHQAMFEIPNPNVPNGTVLQVVQAGYAIGERVLRPAMVGVSKGGPKAGAAEAKPADATAEQGGA</sequence>
<dbReference type="SUPFAM" id="SSF58014">
    <property type="entry name" value="Coiled-coil domain of nucleotide exchange factor GrpE"/>
    <property type="match status" value="1"/>
</dbReference>
<accession>A0ABS4BGF4</accession>
<name>A0ABS4BGF4_9HYPH</name>
<reference evidence="9 10" key="1">
    <citation type="submission" date="2021-04" db="EMBL/GenBank/DDBJ databases">
        <title>Whole genome sequence of Jiella sp. KSK16Y-1.</title>
        <authorList>
            <person name="Tuo L."/>
        </authorList>
    </citation>
    <scope>NUCLEOTIDE SEQUENCE [LARGE SCALE GENOMIC DNA]</scope>
    <source>
        <strain evidence="9 10">KSK16Y-1</strain>
    </source>
</reference>
<evidence type="ECO:0000256" key="2">
    <source>
        <dbReference type="ARBA" id="ARBA00023016"/>
    </source>
</evidence>